<name>A0A8T1QPD1_CARIL</name>
<reference evidence="2" key="1">
    <citation type="submission" date="2020-12" db="EMBL/GenBank/DDBJ databases">
        <title>WGS assembly of Carya illinoinensis cv. Pawnee.</title>
        <authorList>
            <person name="Platts A."/>
            <person name="Shu S."/>
            <person name="Wright S."/>
            <person name="Barry K."/>
            <person name="Edger P."/>
            <person name="Pires J.C."/>
            <person name="Schmutz J."/>
        </authorList>
    </citation>
    <scope>NUCLEOTIDE SEQUENCE</scope>
    <source>
        <tissue evidence="2">Leaf</tissue>
    </source>
</reference>
<accession>A0A8T1QPD1</accession>
<dbReference type="Proteomes" id="UP000811609">
    <property type="component" value="Chromosome 5"/>
</dbReference>
<gene>
    <name evidence="2" type="ORF">CIPAW_05G254000</name>
</gene>
<dbReference type="PANTHER" id="PTHR47592:SF27">
    <property type="entry name" value="OS08G0421700 PROTEIN"/>
    <property type="match status" value="1"/>
</dbReference>
<proteinExistence type="predicted"/>
<evidence type="ECO:0000313" key="3">
    <source>
        <dbReference type="Proteomes" id="UP000811609"/>
    </source>
</evidence>
<dbReference type="PANTHER" id="PTHR47592">
    <property type="entry name" value="PBF68 PROTEIN"/>
    <property type="match status" value="1"/>
</dbReference>
<evidence type="ECO:0000313" key="2">
    <source>
        <dbReference type="EMBL" id="KAG6655974.1"/>
    </source>
</evidence>
<organism evidence="2 3">
    <name type="scientific">Carya illinoinensis</name>
    <name type="common">Pecan</name>
    <dbReference type="NCBI Taxonomy" id="32201"/>
    <lineage>
        <taxon>Eukaryota</taxon>
        <taxon>Viridiplantae</taxon>
        <taxon>Streptophyta</taxon>
        <taxon>Embryophyta</taxon>
        <taxon>Tracheophyta</taxon>
        <taxon>Spermatophyta</taxon>
        <taxon>Magnoliopsida</taxon>
        <taxon>eudicotyledons</taxon>
        <taxon>Gunneridae</taxon>
        <taxon>Pentapetalae</taxon>
        <taxon>rosids</taxon>
        <taxon>fabids</taxon>
        <taxon>Fagales</taxon>
        <taxon>Juglandaceae</taxon>
        <taxon>Carya</taxon>
    </lineage>
</organism>
<dbReference type="AlphaFoldDB" id="A0A8T1QPD1"/>
<sequence length="152" mass="17542">MEKDCRYKNNQQANYSEEKEENEHLFFACQALTQEEKIWFIDSGCSNHMASDETIFTDLDTSIKIQVKMGNGELVEARGKGTVAIWTKKGTKLIKDVLLVPSLDQNLLSVGQMMENGYSLCFENNMCRIYDEKNKVELAEIKMKRSRNFPIQ</sequence>
<feature type="domain" description="Retrovirus-related Pol polyprotein from transposon TNT 1-94-like beta-barrel" evidence="1">
    <location>
        <begin position="39"/>
        <end position="118"/>
    </location>
</feature>
<comment type="caution">
    <text evidence="2">The sequence shown here is derived from an EMBL/GenBank/DDBJ whole genome shotgun (WGS) entry which is preliminary data.</text>
</comment>
<evidence type="ECO:0000259" key="1">
    <source>
        <dbReference type="Pfam" id="PF22936"/>
    </source>
</evidence>
<protein>
    <recommendedName>
        <fullName evidence="1">Retrovirus-related Pol polyprotein from transposon TNT 1-94-like beta-barrel domain-containing protein</fullName>
    </recommendedName>
</protein>
<dbReference type="EMBL" id="CM031813">
    <property type="protein sequence ID" value="KAG6655974.1"/>
    <property type="molecule type" value="Genomic_DNA"/>
</dbReference>
<dbReference type="Pfam" id="PF22936">
    <property type="entry name" value="Pol_BBD"/>
    <property type="match status" value="1"/>
</dbReference>
<dbReference type="InterPro" id="IPR054722">
    <property type="entry name" value="PolX-like_BBD"/>
</dbReference>
<keyword evidence="3" id="KW-1185">Reference proteome</keyword>